<dbReference type="GO" id="GO:0008270">
    <property type="term" value="F:zinc ion binding"/>
    <property type="evidence" value="ECO:0007669"/>
    <property type="project" value="UniProtKB-UniRule"/>
</dbReference>
<dbReference type="AlphaFoldDB" id="A0A1N7E7Z0"/>
<keyword evidence="10 12" id="KW-0030">Aminoacyl-tRNA synthetase</keyword>
<dbReference type="InterPro" id="IPR024909">
    <property type="entry name" value="Cys-tRNA/MSH_ligase"/>
</dbReference>
<dbReference type="InterPro" id="IPR015273">
    <property type="entry name" value="Cys-tRNA-synt_Ia_DALR"/>
</dbReference>
<dbReference type="SUPFAM" id="SSF47323">
    <property type="entry name" value="Anticodon-binding domain of a subclass of class I aminoacyl-tRNA synthetases"/>
    <property type="match status" value="1"/>
</dbReference>
<evidence type="ECO:0000256" key="5">
    <source>
        <dbReference type="ARBA" id="ARBA00022723"/>
    </source>
</evidence>
<feature type="short sequence motif" description="'HIGH' region" evidence="12">
    <location>
        <begin position="57"/>
        <end position="67"/>
    </location>
</feature>
<comment type="cofactor">
    <cofactor evidence="12">
        <name>Zn(2+)</name>
        <dbReference type="ChEBI" id="CHEBI:29105"/>
    </cofactor>
    <text evidence="12">Binds 1 zinc ion per subunit.</text>
</comment>
<dbReference type="NCBIfam" id="TIGR00435">
    <property type="entry name" value="cysS"/>
    <property type="match status" value="1"/>
</dbReference>
<evidence type="ECO:0000256" key="2">
    <source>
        <dbReference type="ARBA" id="ARBA00005594"/>
    </source>
</evidence>
<dbReference type="GO" id="GO:0004817">
    <property type="term" value="F:cysteine-tRNA ligase activity"/>
    <property type="evidence" value="ECO:0007669"/>
    <property type="project" value="UniProtKB-UniRule"/>
</dbReference>
<feature type="short sequence motif" description="'KMSKS' region" evidence="12">
    <location>
        <begin position="314"/>
        <end position="318"/>
    </location>
</feature>
<evidence type="ECO:0000256" key="9">
    <source>
        <dbReference type="ARBA" id="ARBA00022917"/>
    </source>
</evidence>
<keyword evidence="6 12" id="KW-0547">Nucleotide-binding</keyword>
<keyword evidence="3 12" id="KW-0963">Cytoplasm</keyword>
<dbReference type="InterPro" id="IPR009080">
    <property type="entry name" value="tRNAsynth_Ia_anticodon-bd"/>
</dbReference>
<evidence type="ECO:0000256" key="11">
    <source>
        <dbReference type="ARBA" id="ARBA00047398"/>
    </source>
</evidence>
<evidence type="ECO:0000256" key="4">
    <source>
        <dbReference type="ARBA" id="ARBA00022598"/>
    </source>
</evidence>
<protein>
    <recommendedName>
        <fullName evidence="12">Cysteine--tRNA ligase</fullName>
        <ecNumber evidence="12">6.1.1.16</ecNumber>
    </recommendedName>
    <alternativeName>
        <fullName evidence="12">Cysteinyl-tRNA synthetase</fullName>
        <shortName evidence="12">CysRS</shortName>
    </alternativeName>
</protein>
<dbReference type="InterPro" id="IPR014729">
    <property type="entry name" value="Rossmann-like_a/b/a_fold"/>
</dbReference>
<evidence type="ECO:0000256" key="10">
    <source>
        <dbReference type="ARBA" id="ARBA00023146"/>
    </source>
</evidence>
<dbReference type="EC" id="6.1.1.16" evidence="12"/>
<dbReference type="Pfam" id="PF23493">
    <property type="entry name" value="CysS_C"/>
    <property type="match status" value="1"/>
</dbReference>
<comment type="catalytic activity">
    <reaction evidence="11 12">
        <text>tRNA(Cys) + L-cysteine + ATP = L-cysteinyl-tRNA(Cys) + AMP + diphosphate</text>
        <dbReference type="Rhea" id="RHEA:17773"/>
        <dbReference type="Rhea" id="RHEA-COMP:9661"/>
        <dbReference type="Rhea" id="RHEA-COMP:9679"/>
        <dbReference type="ChEBI" id="CHEBI:30616"/>
        <dbReference type="ChEBI" id="CHEBI:33019"/>
        <dbReference type="ChEBI" id="CHEBI:35235"/>
        <dbReference type="ChEBI" id="CHEBI:78442"/>
        <dbReference type="ChEBI" id="CHEBI:78517"/>
        <dbReference type="ChEBI" id="CHEBI:456215"/>
        <dbReference type="EC" id="6.1.1.16"/>
    </reaction>
</comment>
<evidence type="ECO:0000256" key="1">
    <source>
        <dbReference type="ARBA" id="ARBA00004496"/>
    </source>
</evidence>
<evidence type="ECO:0000313" key="14">
    <source>
        <dbReference type="EMBL" id="SIR84149.1"/>
    </source>
</evidence>
<dbReference type="HAMAP" id="MF_00041">
    <property type="entry name" value="Cys_tRNA_synth"/>
    <property type="match status" value="1"/>
</dbReference>
<keyword evidence="15" id="KW-1185">Reference proteome</keyword>
<evidence type="ECO:0000256" key="3">
    <source>
        <dbReference type="ARBA" id="ARBA00022490"/>
    </source>
</evidence>
<dbReference type="PANTHER" id="PTHR10890:SF3">
    <property type="entry name" value="CYSTEINE--TRNA LIGASE, CYTOPLASMIC"/>
    <property type="match status" value="1"/>
</dbReference>
<dbReference type="InterPro" id="IPR056411">
    <property type="entry name" value="CysS_C"/>
</dbReference>
<sequence length="523" mass="58744">MESLGFARVRTVDWQCLTAGRRYTFVMTLHVTNTLTGEKEPFEPQDPENVLLYYCGLTVSDPPHLGHARSWVHVDVMHRWLEYLGYDVRHVENFTDINEKIVARVGEDDLGEDEEAVAKTYIEHTLSDMRALNLLRAEVYPRVSEHVPEVIDLVETLIENGYAYESNGSVYFDVTSFEEYGKLSNQELEEIETQGDPDERSEKRNPADFALWKAGGVDEDAVAEHRHEGVDHGCATPTGQTWESPWGQGRPGWHIECSAMSMTHLGETLDIHVGGRDLVFPHHENEIAQSEAATDQRFANYWLHCELFQMGEEKMSSSLGNFVTVDDAVDQWGTNVLRTFLTAGSYNSQQLYSDETITEAEERWDRLERAYEAAVEALDSPDARTKVDDEALRDAVDDARTLFIEAMNDDFNTREAQSALLSIATAINSHVDARGEYDYRGLRQAVGTLEELGAVLGLSFGGETTGTAELAGDVVDLVLDVREQERDAGNYERADELRDELEGLGIEVQDTDDGATYRLPSAE</sequence>
<dbReference type="GO" id="GO:0006423">
    <property type="term" value="P:cysteinyl-tRNA aminoacylation"/>
    <property type="evidence" value="ECO:0007669"/>
    <property type="project" value="UniProtKB-UniRule"/>
</dbReference>
<keyword evidence="4 12" id="KW-0436">Ligase</keyword>
<dbReference type="EMBL" id="FTNR01000003">
    <property type="protein sequence ID" value="SIR84149.1"/>
    <property type="molecule type" value="Genomic_DNA"/>
</dbReference>
<accession>A0A1N7E7Z0</accession>
<organism evidence="14 15">
    <name type="scientific">Natronorubrum thiooxidans</name>
    <dbReference type="NCBI Taxonomy" id="308853"/>
    <lineage>
        <taxon>Archaea</taxon>
        <taxon>Methanobacteriati</taxon>
        <taxon>Methanobacteriota</taxon>
        <taxon>Stenosarchaea group</taxon>
        <taxon>Halobacteria</taxon>
        <taxon>Halobacteriales</taxon>
        <taxon>Natrialbaceae</taxon>
        <taxon>Natronorubrum</taxon>
    </lineage>
</organism>
<dbReference type="Pfam" id="PF09190">
    <property type="entry name" value="DALR_2"/>
    <property type="match status" value="1"/>
</dbReference>
<evidence type="ECO:0000259" key="13">
    <source>
        <dbReference type="SMART" id="SM00840"/>
    </source>
</evidence>
<feature type="binding site" evidence="12">
    <location>
        <position position="286"/>
    </location>
    <ligand>
        <name>Zn(2+)</name>
        <dbReference type="ChEBI" id="CHEBI:29105"/>
    </ligand>
</feature>
<dbReference type="CDD" id="cd00672">
    <property type="entry name" value="CysRS_core"/>
    <property type="match status" value="1"/>
</dbReference>
<dbReference type="GO" id="GO:0005737">
    <property type="term" value="C:cytoplasm"/>
    <property type="evidence" value="ECO:0007669"/>
    <property type="project" value="UniProtKB-SubCell"/>
</dbReference>
<dbReference type="Gene3D" id="1.20.120.1910">
    <property type="entry name" value="Cysteine-tRNA ligase, C-terminal anti-codon recognition domain"/>
    <property type="match status" value="1"/>
</dbReference>
<dbReference type="SUPFAM" id="SSF52374">
    <property type="entry name" value="Nucleotidylyl transferase"/>
    <property type="match status" value="1"/>
</dbReference>
<dbReference type="InterPro" id="IPR032678">
    <property type="entry name" value="tRNA-synt_1_cat_dom"/>
</dbReference>
<evidence type="ECO:0000313" key="15">
    <source>
        <dbReference type="Proteomes" id="UP000185936"/>
    </source>
</evidence>
<reference evidence="15" key="1">
    <citation type="submission" date="2017-01" db="EMBL/GenBank/DDBJ databases">
        <authorList>
            <person name="Varghese N."/>
            <person name="Submissions S."/>
        </authorList>
    </citation>
    <scope>NUCLEOTIDE SEQUENCE [LARGE SCALE GENOMIC DNA]</scope>
    <source>
        <strain evidence="15">type strain: HArc-</strain>
    </source>
</reference>
<name>A0A1N7E7Z0_9EURY</name>
<feature type="binding site" evidence="12">
    <location>
        <position position="282"/>
    </location>
    <ligand>
        <name>Zn(2+)</name>
        <dbReference type="ChEBI" id="CHEBI:29105"/>
    </ligand>
</feature>
<evidence type="ECO:0000256" key="6">
    <source>
        <dbReference type="ARBA" id="ARBA00022741"/>
    </source>
</evidence>
<dbReference type="Gene3D" id="3.40.50.620">
    <property type="entry name" value="HUPs"/>
    <property type="match status" value="1"/>
</dbReference>
<dbReference type="PRINTS" id="PR00983">
    <property type="entry name" value="TRNASYNTHCYS"/>
</dbReference>
<comment type="similarity">
    <text evidence="2 12">Belongs to the class-I aminoacyl-tRNA synthetase family.</text>
</comment>
<feature type="domain" description="Cysteinyl-tRNA synthetase class Ia DALR" evidence="13">
    <location>
        <begin position="402"/>
        <end position="470"/>
    </location>
</feature>
<keyword evidence="9 12" id="KW-0648">Protein biosynthesis</keyword>
<feature type="binding site" evidence="12">
    <location>
        <position position="55"/>
    </location>
    <ligand>
        <name>Zn(2+)</name>
        <dbReference type="ChEBI" id="CHEBI:29105"/>
    </ligand>
</feature>
<feature type="binding site" evidence="12">
    <location>
        <position position="257"/>
    </location>
    <ligand>
        <name>Zn(2+)</name>
        <dbReference type="ChEBI" id="CHEBI:29105"/>
    </ligand>
</feature>
<dbReference type="Pfam" id="PF01406">
    <property type="entry name" value="tRNA-synt_1e"/>
    <property type="match status" value="1"/>
</dbReference>
<comment type="subcellular location">
    <subcellularLocation>
        <location evidence="1 12">Cytoplasm</location>
    </subcellularLocation>
</comment>
<gene>
    <name evidence="12" type="primary">cysS</name>
    <name evidence="14" type="ORF">SAMN05421752_103282</name>
</gene>
<evidence type="ECO:0000256" key="12">
    <source>
        <dbReference type="HAMAP-Rule" id="MF_00041"/>
    </source>
</evidence>
<dbReference type="Proteomes" id="UP000185936">
    <property type="component" value="Unassembled WGS sequence"/>
</dbReference>
<dbReference type="STRING" id="308853.SAMN05421752_103282"/>
<evidence type="ECO:0000256" key="7">
    <source>
        <dbReference type="ARBA" id="ARBA00022833"/>
    </source>
</evidence>
<dbReference type="InterPro" id="IPR015803">
    <property type="entry name" value="Cys-tRNA-ligase"/>
</dbReference>
<dbReference type="GO" id="GO:0005524">
    <property type="term" value="F:ATP binding"/>
    <property type="evidence" value="ECO:0007669"/>
    <property type="project" value="UniProtKB-UniRule"/>
</dbReference>
<dbReference type="PANTHER" id="PTHR10890">
    <property type="entry name" value="CYSTEINYL-TRNA SYNTHETASE"/>
    <property type="match status" value="1"/>
</dbReference>
<keyword evidence="7 12" id="KW-0862">Zinc</keyword>
<keyword evidence="8 12" id="KW-0067">ATP-binding</keyword>
<dbReference type="SMART" id="SM00840">
    <property type="entry name" value="DALR_2"/>
    <property type="match status" value="1"/>
</dbReference>
<keyword evidence="5 12" id="KW-0479">Metal-binding</keyword>
<evidence type="ECO:0000256" key="8">
    <source>
        <dbReference type="ARBA" id="ARBA00022840"/>
    </source>
</evidence>
<feature type="binding site" evidence="12">
    <location>
        <position position="317"/>
    </location>
    <ligand>
        <name>ATP</name>
        <dbReference type="ChEBI" id="CHEBI:30616"/>
    </ligand>
</feature>
<proteinExistence type="inferred from homology"/>